<keyword evidence="3" id="KW-1185">Reference proteome</keyword>
<reference evidence="2" key="1">
    <citation type="journal article" date="2020" name="Stud. Mycol.">
        <title>101 Dothideomycetes genomes: a test case for predicting lifestyles and emergence of pathogens.</title>
        <authorList>
            <person name="Haridas S."/>
            <person name="Albert R."/>
            <person name="Binder M."/>
            <person name="Bloem J."/>
            <person name="Labutti K."/>
            <person name="Salamov A."/>
            <person name="Andreopoulos B."/>
            <person name="Baker S."/>
            <person name="Barry K."/>
            <person name="Bills G."/>
            <person name="Bluhm B."/>
            <person name="Cannon C."/>
            <person name="Castanera R."/>
            <person name="Culley D."/>
            <person name="Daum C."/>
            <person name="Ezra D."/>
            <person name="Gonzalez J."/>
            <person name="Henrissat B."/>
            <person name="Kuo A."/>
            <person name="Liang C."/>
            <person name="Lipzen A."/>
            <person name="Lutzoni F."/>
            <person name="Magnuson J."/>
            <person name="Mondo S."/>
            <person name="Nolan M."/>
            <person name="Ohm R."/>
            <person name="Pangilinan J."/>
            <person name="Park H.-J."/>
            <person name="Ramirez L."/>
            <person name="Alfaro M."/>
            <person name="Sun H."/>
            <person name="Tritt A."/>
            <person name="Yoshinaga Y."/>
            <person name="Zwiers L.-H."/>
            <person name="Turgeon B."/>
            <person name="Goodwin S."/>
            <person name="Spatafora J."/>
            <person name="Crous P."/>
            <person name="Grigoriev I."/>
        </authorList>
    </citation>
    <scope>NUCLEOTIDE SEQUENCE</scope>
    <source>
        <strain evidence="2">CBS 107.79</strain>
    </source>
</reference>
<protein>
    <recommendedName>
        <fullName evidence="4">PLC-like phosphodiesterase</fullName>
    </recommendedName>
</protein>
<dbReference type="GO" id="GO:0006629">
    <property type="term" value="P:lipid metabolic process"/>
    <property type="evidence" value="ECO:0007669"/>
    <property type="project" value="InterPro"/>
</dbReference>
<dbReference type="CDD" id="cd08589">
    <property type="entry name" value="PI-PLCc_SaPLC1_like"/>
    <property type="match status" value="1"/>
</dbReference>
<dbReference type="GO" id="GO:0008081">
    <property type="term" value="F:phosphoric diester hydrolase activity"/>
    <property type="evidence" value="ECO:0007669"/>
    <property type="project" value="InterPro"/>
</dbReference>
<evidence type="ECO:0000313" key="2">
    <source>
        <dbReference type="EMBL" id="KAF1980069.1"/>
    </source>
</evidence>
<sequence>MLLELFRTRPVLVSAIIVVLSISFIALLEYDFAFGRRDAMFNKLVPTSLALLLTHGASASSNATSSLRMNHIQVIGTHNSYHREISLSERAVFEKYVPAPENFYYSHSSLPNQLSHQHVRSLELDLHSDEQGGLYYPPLIWTWSNLTNETAPFDGSVLLKPGLKVFHITDFDPNSVCHTFVECLTQLKSWSDQNKRHVPILIDLELKTEAPACDAGGVCPGEATNWTLPRILNVDAEILSVLPREQLIIPDDIRVDNFSLEESVLQHGWPLLDDVRGRFMFFFDNDPSSDPNSPAKLYTAGGHESLQNRTVFINGIEGEPAAAFIKHNNPVGDDTADIQRQVKKGYIVRTRADEPISTVLSKDTTRRDSAFESGAQIVSTDFPAYGMAARWDWDYVVSLDGRVARCNPIIAPKDCIDADLE</sequence>
<gene>
    <name evidence="2" type="ORF">BU23DRAFT_495321</name>
</gene>
<keyword evidence="1" id="KW-0812">Transmembrane</keyword>
<evidence type="ECO:0000313" key="3">
    <source>
        <dbReference type="Proteomes" id="UP000800036"/>
    </source>
</evidence>
<keyword evidence="1" id="KW-1133">Transmembrane helix</keyword>
<dbReference type="EMBL" id="ML976656">
    <property type="protein sequence ID" value="KAF1980069.1"/>
    <property type="molecule type" value="Genomic_DNA"/>
</dbReference>
<name>A0A6A5VU08_9PLEO</name>
<dbReference type="Proteomes" id="UP000800036">
    <property type="component" value="Unassembled WGS sequence"/>
</dbReference>
<dbReference type="InterPro" id="IPR032075">
    <property type="entry name" value="PI-PLC-C1"/>
</dbReference>
<dbReference type="AlphaFoldDB" id="A0A6A5VU08"/>
<keyword evidence="1" id="KW-0472">Membrane</keyword>
<dbReference type="OrthoDB" id="2017497at2759"/>
<dbReference type="Pfam" id="PF16670">
    <property type="entry name" value="PI-PLC-C1"/>
    <property type="match status" value="1"/>
</dbReference>
<accession>A0A6A5VU08</accession>
<dbReference type="SUPFAM" id="SSF51695">
    <property type="entry name" value="PLC-like phosphodiesterases"/>
    <property type="match status" value="1"/>
</dbReference>
<feature type="transmembrane region" description="Helical" evidence="1">
    <location>
        <begin position="12"/>
        <end position="33"/>
    </location>
</feature>
<evidence type="ECO:0000256" key="1">
    <source>
        <dbReference type="SAM" id="Phobius"/>
    </source>
</evidence>
<proteinExistence type="predicted"/>
<dbReference type="InterPro" id="IPR017946">
    <property type="entry name" value="PLC-like_Pdiesterase_TIM-brl"/>
</dbReference>
<dbReference type="Gene3D" id="3.20.20.190">
    <property type="entry name" value="Phosphatidylinositol (PI) phosphodiesterase"/>
    <property type="match status" value="1"/>
</dbReference>
<organism evidence="2 3">
    <name type="scientific">Bimuria novae-zelandiae CBS 107.79</name>
    <dbReference type="NCBI Taxonomy" id="1447943"/>
    <lineage>
        <taxon>Eukaryota</taxon>
        <taxon>Fungi</taxon>
        <taxon>Dikarya</taxon>
        <taxon>Ascomycota</taxon>
        <taxon>Pezizomycotina</taxon>
        <taxon>Dothideomycetes</taxon>
        <taxon>Pleosporomycetidae</taxon>
        <taxon>Pleosporales</taxon>
        <taxon>Massarineae</taxon>
        <taxon>Didymosphaeriaceae</taxon>
        <taxon>Bimuria</taxon>
    </lineage>
</organism>
<evidence type="ECO:0008006" key="4">
    <source>
        <dbReference type="Google" id="ProtNLM"/>
    </source>
</evidence>